<feature type="compositionally biased region" description="Polar residues" evidence="1">
    <location>
        <begin position="23"/>
        <end position="48"/>
    </location>
</feature>
<organism evidence="2 3">
    <name type="scientific">Mycobacterium intracellulare 1956</name>
    <dbReference type="NCBI Taxonomy" id="1299331"/>
    <lineage>
        <taxon>Bacteria</taxon>
        <taxon>Bacillati</taxon>
        <taxon>Actinomycetota</taxon>
        <taxon>Actinomycetes</taxon>
        <taxon>Mycobacteriales</taxon>
        <taxon>Mycobacteriaceae</taxon>
        <taxon>Mycobacterium</taxon>
        <taxon>Mycobacterium avium complex (MAC)</taxon>
    </lineage>
</organism>
<dbReference type="AlphaFoldDB" id="X8CRT3"/>
<protein>
    <submittedName>
        <fullName evidence="2">Uncharacterized protein</fullName>
    </submittedName>
</protein>
<reference evidence="2 3" key="1">
    <citation type="submission" date="2013-12" db="EMBL/GenBank/DDBJ databases">
        <authorList>
            <person name="Zelazny A."/>
            <person name="Olivier K."/>
            <person name="Holland S."/>
            <person name="Lenaerts A."/>
            <person name="Ordway D."/>
            <person name="DeGroote M.A."/>
            <person name="Parker T."/>
            <person name="Sizemore C."/>
            <person name="Tallon L.J."/>
            <person name="Sadzewicz L.K."/>
            <person name="Sengamalay N."/>
            <person name="Fraser C.M."/>
            <person name="Hine E."/>
            <person name="Shefchek K.A."/>
            <person name="Das S.P."/>
            <person name="Tettelin H."/>
        </authorList>
    </citation>
    <scope>NUCLEOTIDE SEQUENCE [LARGE SCALE GENOMIC DNA]</scope>
    <source>
        <strain evidence="2 3">1956</strain>
    </source>
</reference>
<dbReference type="PATRIC" id="fig|1299331.3.peg.1830"/>
<accession>X8CRT3</accession>
<sequence length="48" mass="4903">MTAEQVMPAEIAAGSHNDVGEVMSTSLTPRHSTSKSCSPAPTASVPFS</sequence>
<gene>
    <name evidence="2" type="ORF">I550_1887</name>
</gene>
<dbReference type="Proteomes" id="UP000020825">
    <property type="component" value="Unassembled WGS sequence"/>
</dbReference>
<evidence type="ECO:0000313" key="3">
    <source>
        <dbReference type="Proteomes" id="UP000020825"/>
    </source>
</evidence>
<proteinExistence type="predicted"/>
<evidence type="ECO:0000313" key="2">
    <source>
        <dbReference type="EMBL" id="EUA58744.1"/>
    </source>
</evidence>
<name>X8CRT3_MYCIT</name>
<evidence type="ECO:0000256" key="1">
    <source>
        <dbReference type="SAM" id="MobiDB-lite"/>
    </source>
</evidence>
<comment type="caution">
    <text evidence="2">The sequence shown here is derived from an EMBL/GenBank/DDBJ whole genome shotgun (WGS) entry which is preliminary data.</text>
</comment>
<feature type="region of interest" description="Disordered" evidence="1">
    <location>
        <begin position="1"/>
        <end position="48"/>
    </location>
</feature>
<dbReference type="EMBL" id="JAOG01000001">
    <property type="protein sequence ID" value="EUA58744.1"/>
    <property type="molecule type" value="Genomic_DNA"/>
</dbReference>